<gene>
    <name evidence="8" type="ORF">RJ640_020426</name>
</gene>
<protein>
    <recommendedName>
        <fullName evidence="10">O-methyltransferase</fullName>
    </recommendedName>
</protein>
<dbReference type="SUPFAM" id="SSF53335">
    <property type="entry name" value="S-adenosyl-L-methionine-dependent methyltransferases"/>
    <property type="match status" value="1"/>
</dbReference>
<keyword evidence="2" id="KW-0808">Transferase</keyword>
<evidence type="ECO:0000256" key="2">
    <source>
        <dbReference type="ARBA" id="ARBA00022679"/>
    </source>
</evidence>
<feature type="active site" description="Proton acceptor" evidence="5">
    <location>
        <position position="256"/>
    </location>
</feature>
<evidence type="ECO:0000313" key="8">
    <source>
        <dbReference type="EMBL" id="KAK2984051.1"/>
    </source>
</evidence>
<comment type="caution">
    <text evidence="8">The sequence shown here is derived from an EMBL/GenBank/DDBJ whole genome shotgun (WGS) entry which is preliminary data.</text>
</comment>
<reference evidence="8" key="1">
    <citation type="submission" date="2022-12" db="EMBL/GenBank/DDBJ databases">
        <title>Draft genome assemblies for two species of Escallonia (Escalloniales).</title>
        <authorList>
            <person name="Chanderbali A."/>
            <person name="Dervinis C."/>
            <person name="Anghel I."/>
            <person name="Soltis D."/>
            <person name="Soltis P."/>
            <person name="Zapata F."/>
        </authorList>
    </citation>
    <scope>NUCLEOTIDE SEQUENCE</scope>
    <source>
        <strain evidence="8">UCBG92.1500</strain>
        <tissue evidence="8">Leaf</tissue>
    </source>
</reference>
<sequence length="346" mass="38601">MANAEKFSELLQAQNDAINHQLDFLKSPVLRCALQLGIVDSIHNHGKPMTLSQLVTALPINPAKRGSLHSLMRMLVHLGFLDHREEGYTLVPASRLLLKDDPRNASSFVFEQIYPTLTTALNSLGDWFQNDDLTAFQTANKVSFWEYAAHEPSLGNAFNELMASDSELVADVLLSESRQVFDGLTLLVDVAGGTGTMGRAITNALPNLKCIVFDLPHVVANLEGSEKLEFIGGNMFDRIPPADGILLKMENQWILHNWSDEECQKILKKCKEAIPSKEEGGKLIIIDMVMERQCATHHLFDILMMVLHAGKERSEKEWAQLFFDAGFSTYKITPNLGCCSTIEVYP</sequence>
<keyword evidence="9" id="KW-1185">Reference proteome</keyword>
<feature type="domain" description="O-methyltransferase C-terminal" evidence="6">
    <location>
        <begin position="123"/>
        <end position="328"/>
    </location>
</feature>
<dbReference type="GO" id="GO:0008171">
    <property type="term" value="F:O-methyltransferase activity"/>
    <property type="evidence" value="ECO:0007669"/>
    <property type="project" value="InterPro"/>
</dbReference>
<proteinExistence type="inferred from homology"/>
<evidence type="ECO:0000256" key="4">
    <source>
        <dbReference type="ARBA" id="ARBA00034481"/>
    </source>
</evidence>
<dbReference type="Pfam" id="PF08100">
    <property type="entry name" value="Dimerisation"/>
    <property type="match status" value="1"/>
</dbReference>
<dbReference type="FunFam" id="3.40.50.150:FF:000057">
    <property type="entry name" value="O-methyltransferase ZRP4"/>
    <property type="match status" value="1"/>
</dbReference>
<accession>A0AA88RJP7</accession>
<evidence type="ECO:0000259" key="7">
    <source>
        <dbReference type="Pfam" id="PF08100"/>
    </source>
</evidence>
<evidence type="ECO:0000256" key="5">
    <source>
        <dbReference type="PIRSR" id="PIRSR005739-1"/>
    </source>
</evidence>
<dbReference type="InterPro" id="IPR016461">
    <property type="entry name" value="COMT-like"/>
</dbReference>
<dbReference type="Gene3D" id="3.40.50.150">
    <property type="entry name" value="Vaccinia Virus protein VP39"/>
    <property type="match status" value="1"/>
</dbReference>
<evidence type="ECO:0000256" key="3">
    <source>
        <dbReference type="ARBA" id="ARBA00022691"/>
    </source>
</evidence>
<name>A0AA88RJP7_9ASTE</name>
<evidence type="ECO:0000313" key="9">
    <source>
        <dbReference type="Proteomes" id="UP001187471"/>
    </source>
</evidence>
<organism evidence="8 9">
    <name type="scientific">Escallonia rubra</name>
    <dbReference type="NCBI Taxonomy" id="112253"/>
    <lineage>
        <taxon>Eukaryota</taxon>
        <taxon>Viridiplantae</taxon>
        <taxon>Streptophyta</taxon>
        <taxon>Embryophyta</taxon>
        <taxon>Tracheophyta</taxon>
        <taxon>Spermatophyta</taxon>
        <taxon>Magnoliopsida</taxon>
        <taxon>eudicotyledons</taxon>
        <taxon>Gunneridae</taxon>
        <taxon>Pentapetalae</taxon>
        <taxon>asterids</taxon>
        <taxon>campanulids</taxon>
        <taxon>Escalloniales</taxon>
        <taxon>Escalloniaceae</taxon>
        <taxon>Escallonia</taxon>
    </lineage>
</organism>
<keyword evidence="3" id="KW-0949">S-adenosyl-L-methionine</keyword>
<evidence type="ECO:0008006" key="10">
    <source>
        <dbReference type="Google" id="ProtNLM"/>
    </source>
</evidence>
<dbReference type="Proteomes" id="UP001187471">
    <property type="component" value="Unassembled WGS sequence"/>
</dbReference>
<dbReference type="InterPro" id="IPR036388">
    <property type="entry name" value="WH-like_DNA-bd_sf"/>
</dbReference>
<feature type="domain" description="O-methyltransferase dimerisation" evidence="7">
    <location>
        <begin position="20"/>
        <end position="100"/>
    </location>
</feature>
<dbReference type="SUPFAM" id="SSF46785">
    <property type="entry name" value="Winged helix' DNA-binding domain"/>
    <property type="match status" value="1"/>
</dbReference>
<dbReference type="PIRSF" id="PIRSF005739">
    <property type="entry name" value="O-mtase"/>
    <property type="match status" value="1"/>
</dbReference>
<dbReference type="Gene3D" id="1.10.10.10">
    <property type="entry name" value="Winged helix-like DNA-binding domain superfamily/Winged helix DNA-binding domain"/>
    <property type="match status" value="1"/>
</dbReference>
<comment type="similarity">
    <text evidence="4">Belongs to the class I-like SAM-binding methyltransferase superfamily. Cation-independent O-methyltransferase family. COMT subfamily.</text>
</comment>
<dbReference type="Pfam" id="PF00891">
    <property type="entry name" value="Methyltransf_2"/>
    <property type="match status" value="1"/>
</dbReference>
<dbReference type="EMBL" id="JAVXUO010001272">
    <property type="protein sequence ID" value="KAK2984051.1"/>
    <property type="molecule type" value="Genomic_DNA"/>
</dbReference>
<dbReference type="PANTHER" id="PTHR11746">
    <property type="entry name" value="O-METHYLTRANSFERASE"/>
    <property type="match status" value="1"/>
</dbReference>
<dbReference type="InterPro" id="IPR036390">
    <property type="entry name" value="WH_DNA-bd_sf"/>
</dbReference>
<dbReference type="InterPro" id="IPR012967">
    <property type="entry name" value="COMT_dimerisation"/>
</dbReference>
<dbReference type="GO" id="GO:0032259">
    <property type="term" value="P:methylation"/>
    <property type="evidence" value="ECO:0007669"/>
    <property type="project" value="UniProtKB-KW"/>
</dbReference>
<dbReference type="AlphaFoldDB" id="A0AA88RJP7"/>
<dbReference type="PROSITE" id="PS51683">
    <property type="entry name" value="SAM_OMT_II"/>
    <property type="match status" value="1"/>
</dbReference>
<dbReference type="InterPro" id="IPR001077">
    <property type="entry name" value="COMT_C"/>
</dbReference>
<keyword evidence="1" id="KW-0489">Methyltransferase</keyword>
<evidence type="ECO:0000259" key="6">
    <source>
        <dbReference type="Pfam" id="PF00891"/>
    </source>
</evidence>
<dbReference type="InterPro" id="IPR029063">
    <property type="entry name" value="SAM-dependent_MTases_sf"/>
</dbReference>
<evidence type="ECO:0000256" key="1">
    <source>
        <dbReference type="ARBA" id="ARBA00022603"/>
    </source>
</evidence>
<dbReference type="GO" id="GO:0046983">
    <property type="term" value="F:protein dimerization activity"/>
    <property type="evidence" value="ECO:0007669"/>
    <property type="project" value="InterPro"/>
</dbReference>